<dbReference type="OrthoDB" id="5411773at2759"/>
<dbReference type="GO" id="GO:0006325">
    <property type="term" value="P:chromatin organization"/>
    <property type="evidence" value="ECO:0007669"/>
    <property type="project" value="UniProtKB-KW"/>
</dbReference>
<dbReference type="PROSITE" id="PS01359">
    <property type="entry name" value="ZF_PHD_1"/>
    <property type="match status" value="1"/>
</dbReference>
<evidence type="ECO:0000256" key="6">
    <source>
        <dbReference type="ARBA" id="ARBA00022853"/>
    </source>
</evidence>
<accession>A0A4Q1BW77</accession>
<dbReference type="Gene3D" id="6.10.140.1740">
    <property type="match status" value="2"/>
</dbReference>
<gene>
    <name evidence="14" type="ORF">M231_00411</name>
</gene>
<feature type="site" description="Histone H3K4me3 binding" evidence="8">
    <location>
        <position position="420"/>
    </location>
</feature>
<evidence type="ECO:0000313" key="14">
    <source>
        <dbReference type="EMBL" id="RXK42421.1"/>
    </source>
</evidence>
<comment type="similarity">
    <text evidence="2 11">Belongs to the ING family.</text>
</comment>
<feature type="region of interest" description="Disordered" evidence="12">
    <location>
        <begin position="1"/>
        <end position="65"/>
    </location>
</feature>
<dbReference type="PANTHER" id="PTHR10333">
    <property type="entry name" value="INHIBITOR OF GROWTH PROTEIN"/>
    <property type="match status" value="1"/>
</dbReference>
<keyword evidence="15" id="KW-1185">Reference proteome</keyword>
<dbReference type="Gene3D" id="3.30.40.10">
    <property type="entry name" value="Zinc/RING finger domain, C3HC4 (zinc finger)"/>
    <property type="match status" value="1"/>
</dbReference>
<feature type="compositionally biased region" description="Low complexity" evidence="12">
    <location>
        <begin position="1"/>
        <end position="15"/>
    </location>
</feature>
<feature type="region of interest" description="Disordered" evidence="12">
    <location>
        <begin position="210"/>
        <end position="287"/>
    </location>
</feature>
<evidence type="ECO:0000256" key="7">
    <source>
        <dbReference type="ARBA" id="ARBA00023242"/>
    </source>
</evidence>
<feature type="site" description="Histone H3K4me3 binding" evidence="8">
    <location>
        <position position="432"/>
    </location>
</feature>
<organism evidence="14 15">
    <name type="scientific">Tremella mesenterica</name>
    <name type="common">Jelly fungus</name>
    <dbReference type="NCBI Taxonomy" id="5217"/>
    <lineage>
        <taxon>Eukaryota</taxon>
        <taxon>Fungi</taxon>
        <taxon>Dikarya</taxon>
        <taxon>Basidiomycota</taxon>
        <taxon>Agaricomycotina</taxon>
        <taxon>Tremellomycetes</taxon>
        <taxon>Tremellales</taxon>
        <taxon>Tremellaceae</taxon>
        <taxon>Tremella</taxon>
    </lineage>
</organism>
<dbReference type="GO" id="GO:0006355">
    <property type="term" value="P:regulation of DNA-templated transcription"/>
    <property type="evidence" value="ECO:0007669"/>
    <property type="project" value="TreeGrafter"/>
</dbReference>
<reference evidence="14 15" key="1">
    <citation type="submission" date="2016-06" db="EMBL/GenBank/DDBJ databases">
        <title>Evolution of pathogenesis and genome organization in the Tremellales.</title>
        <authorList>
            <person name="Cuomo C."/>
            <person name="Litvintseva A."/>
            <person name="Heitman J."/>
            <person name="Chen Y."/>
            <person name="Sun S."/>
            <person name="Springer D."/>
            <person name="Dromer F."/>
            <person name="Young S."/>
            <person name="Zeng Q."/>
            <person name="Chapman S."/>
            <person name="Gujja S."/>
            <person name="Saif S."/>
            <person name="Birren B."/>
        </authorList>
    </citation>
    <scope>NUCLEOTIDE SEQUENCE [LARGE SCALE GENOMIC DNA]</scope>
    <source>
        <strain evidence="14 15">ATCC 28783</strain>
    </source>
</reference>
<feature type="binding site" evidence="9">
    <location>
        <position position="412"/>
    </location>
    <ligand>
        <name>Zn(2+)</name>
        <dbReference type="ChEBI" id="CHEBI:29105"/>
        <label>1</label>
    </ligand>
</feature>
<comment type="caution">
    <text evidence="14">The sequence shown here is derived from an EMBL/GenBank/DDBJ whole genome shotgun (WGS) entry which is preliminary data.</text>
</comment>
<comment type="domain">
    <text evidence="11">The PHD-type zinc finger mediates the binding to H3K4me3.</text>
</comment>
<protein>
    <recommendedName>
        <fullName evidence="11">Chromatin modification-related protein</fullName>
    </recommendedName>
</protein>
<feature type="site" description="Histone H3K4me3 binding" evidence="8">
    <location>
        <position position="409"/>
    </location>
</feature>
<dbReference type="Pfam" id="PF12998">
    <property type="entry name" value="ING"/>
    <property type="match status" value="2"/>
</dbReference>
<dbReference type="GO" id="GO:0000785">
    <property type="term" value="C:chromatin"/>
    <property type="evidence" value="ECO:0007669"/>
    <property type="project" value="UniProtKB-ARBA"/>
</dbReference>
<evidence type="ECO:0000259" key="13">
    <source>
        <dbReference type="PROSITE" id="PS50016"/>
    </source>
</evidence>
<feature type="binding site" evidence="9">
    <location>
        <position position="434"/>
    </location>
    <ligand>
        <name>Zn(2+)</name>
        <dbReference type="ChEBI" id="CHEBI:29105"/>
        <label>1</label>
    </ligand>
</feature>
<feature type="domain" description="PHD-type" evidence="13">
    <location>
        <begin position="407"/>
        <end position="456"/>
    </location>
</feature>
<keyword evidence="4 10" id="KW-0863">Zinc-finger</keyword>
<evidence type="ECO:0000256" key="11">
    <source>
        <dbReference type="RuleBase" id="RU361213"/>
    </source>
</evidence>
<comment type="subcellular location">
    <subcellularLocation>
        <location evidence="1 11">Nucleus</location>
    </subcellularLocation>
</comment>
<dbReference type="SUPFAM" id="SSF57903">
    <property type="entry name" value="FYVE/PHD zinc finger"/>
    <property type="match status" value="1"/>
</dbReference>
<dbReference type="InterPro" id="IPR028651">
    <property type="entry name" value="ING_fam"/>
</dbReference>
<comment type="subunit">
    <text evidence="11">Component of an histone acetyltransferase complex. Interacts with H3K4me3 and to a lesser extent with H3K4me2.</text>
</comment>
<dbReference type="SMART" id="SM00249">
    <property type="entry name" value="PHD"/>
    <property type="match status" value="1"/>
</dbReference>
<feature type="compositionally biased region" description="Polar residues" evidence="12">
    <location>
        <begin position="254"/>
        <end position="279"/>
    </location>
</feature>
<keyword evidence="5 9" id="KW-0862">Zinc</keyword>
<dbReference type="GO" id="GO:0008270">
    <property type="term" value="F:zinc ion binding"/>
    <property type="evidence" value="ECO:0007669"/>
    <property type="project" value="UniProtKB-KW"/>
</dbReference>
<dbReference type="FunFam" id="3.30.40.10:FF:000016">
    <property type="entry name" value="Inhibitor of growth protein"/>
    <property type="match status" value="1"/>
</dbReference>
<dbReference type="CDD" id="cd15505">
    <property type="entry name" value="PHD_ING"/>
    <property type="match status" value="1"/>
</dbReference>
<feature type="binding site" evidence="9">
    <location>
        <position position="437"/>
    </location>
    <ligand>
        <name>Zn(2+)</name>
        <dbReference type="ChEBI" id="CHEBI:29105"/>
        <label>1</label>
    </ligand>
</feature>
<dbReference type="AlphaFoldDB" id="A0A4Q1BW77"/>
<dbReference type="GO" id="GO:0005634">
    <property type="term" value="C:nucleus"/>
    <property type="evidence" value="ECO:0007669"/>
    <property type="project" value="UniProtKB-SubCell"/>
</dbReference>
<dbReference type="SMART" id="SM01408">
    <property type="entry name" value="ING"/>
    <property type="match status" value="1"/>
</dbReference>
<evidence type="ECO:0000256" key="12">
    <source>
        <dbReference type="SAM" id="MobiDB-lite"/>
    </source>
</evidence>
<dbReference type="InterPro" id="IPR011011">
    <property type="entry name" value="Znf_FYVE_PHD"/>
</dbReference>
<feature type="binding site" evidence="9">
    <location>
        <position position="410"/>
    </location>
    <ligand>
        <name>Zn(2+)</name>
        <dbReference type="ChEBI" id="CHEBI:29105"/>
        <label>1</label>
    </ligand>
</feature>
<evidence type="ECO:0000256" key="3">
    <source>
        <dbReference type="ARBA" id="ARBA00022723"/>
    </source>
</evidence>
<feature type="binding site" evidence="9">
    <location>
        <position position="453"/>
    </location>
    <ligand>
        <name>Zn(2+)</name>
        <dbReference type="ChEBI" id="CHEBI:29105"/>
        <label>2</label>
    </ligand>
</feature>
<evidence type="ECO:0000256" key="1">
    <source>
        <dbReference type="ARBA" id="ARBA00004123"/>
    </source>
</evidence>
<dbReference type="InParanoid" id="A0A4Q1BW77"/>
<evidence type="ECO:0000256" key="8">
    <source>
        <dbReference type="PIRSR" id="PIRSR628651-50"/>
    </source>
</evidence>
<keyword evidence="7 11" id="KW-0539">Nucleus</keyword>
<keyword evidence="3 9" id="KW-0479">Metal-binding</keyword>
<evidence type="ECO:0000256" key="10">
    <source>
        <dbReference type="PROSITE-ProRule" id="PRU00146"/>
    </source>
</evidence>
<feature type="compositionally biased region" description="Polar residues" evidence="12">
    <location>
        <begin position="222"/>
        <end position="247"/>
    </location>
</feature>
<evidence type="ECO:0000313" key="15">
    <source>
        <dbReference type="Proteomes" id="UP000289152"/>
    </source>
</evidence>
<evidence type="ECO:0000256" key="5">
    <source>
        <dbReference type="ARBA" id="ARBA00022833"/>
    </source>
</evidence>
<sequence>MPPRLSLSFSTSTPRTRPPPRSVSTQKRKTAYTPEVTPQTRLSLSTRRTRRGKSPSLPAEPEPEVEKVVKDGEEDLEQELEAWQEFSADHYEIVEQLPLELHRNFRLLRELDNSNVAQIHRLEKLVRAYISHRLDHKYLRPPSIPTTSRSNSHIRNGTIDEETKELAAAAEDGKVAEEHQHRADHMGVPIPDGRGGLVLPANTEEEIEPRLAFPPVRRDEITNQTADENVDPTSMKTQTYGEPSGTVSERGEETGSQIDRTSPSKTPSRFSDLSRNPSKQPDKNRPVSILPEIARLVRDIVRNGEEKLAVAVGAYNSVDRHIRALDSALSAQEASMILGLRADTLPSAAVEGTPEPQPTLSAEEGGELVLGIGGGRKRKKGRGKKAKVEMEVSEDVAPVIEADPSEPRYCYCNQVSHGQMIGCDNDDCPLEWFHLGCTGLKTPPQGKWYCNICRPQQNVQIVKKKSRKSR</sequence>
<dbReference type="InterPro" id="IPR001965">
    <property type="entry name" value="Znf_PHD"/>
</dbReference>
<feature type="binding site" evidence="9">
    <location>
        <position position="423"/>
    </location>
    <ligand>
        <name>Zn(2+)</name>
        <dbReference type="ChEBI" id="CHEBI:29105"/>
        <label>2</label>
    </ligand>
</feature>
<dbReference type="PANTHER" id="PTHR10333:SF42">
    <property type="entry name" value="INHIBITOR OF GROWTH PROTEIN 5"/>
    <property type="match status" value="1"/>
</dbReference>
<evidence type="ECO:0000256" key="4">
    <source>
        <dbReference type="ARBA" id="ARBA00022771"/>
    </source>
</evidence>
<proteinExistence type="inferred from homology"/>
<dbReference type="Proteomes" id="UP000289152">
    <property type="component" value="Unassembled WGS sequence"/>
</dbReference>
<dbReference type="VEuPathDB" id="FungiDB:TREMEDRAFT_74226"/>
<evidence type="ECO:0000256" key="9">
    <source>
        <dbReference type="PIRSR" id="PIRSR628651-51"/>
    </source>
</evidence>
<keyword evidence="6 11" id="KW-0156">Chromatin regulator</keyword>
<name>A0A4Q1BW77_TREME</name>
<dbReference type="EMBL" id="SDIL01000002">
    <property type="protein sequence ID" value="RXK42421.1"/>
    <property type="molecule type" value="Genomic_DNA"/>
</dbReference>
<dbReference type="InterPro" id="IPR024610">
    <property type="entry name" value="ING_N_histone-binding"/>
</dbReference>
<evidence type="ECO:0000256" key="2">
    <source>
        <dbReference type="ARBA" id="ARBA00010210"/>
    </source>
</evidence>
<dbReference type="PROSITE" id="PS50016">
    <property type="entry name" value="ZF_PHD_2"/>
    <property type="match status" value="1"/>
</dbReference>
<dbReference type="InterPro" id="IPR013083">
    <property type="entry name" value="Znf_RING/FYVE/PHD"/>
</dbReference>
<feature type="site" description="Histone H3K4me3 binding" evidence="8">
    <location>
        <position position="424"/>
    </location>
</feature>
<dbReference type="InterPro" id="IPR019786">
    <property type="entry name" value="Zinc_finger_PHD-type_CS"/>
</dbReference>
<feature type="binding site" evidence="9">
    <location>
        <position position="450"/>
    </location>
    <ligand>
        <name>Zn(2+)</name>
        <dbReference type="ChEBI" id="CHEBI:29105"/>
        <label>2</label>
    </ligand>
</feature>
<dbReference type="InterPro" id="IPR019787">
    <property type="entry name" value="Znf_PHD-finger"/>
</dbReference>
<comment type="function">
    <text evidence="11">Component of an histone acetyltransferase complex.</text>
</comment>
<feature type="binding site" evidence="9">
    <location>
        <position position="428"/>
    </location>
    <ligand>
        <name>Zn(2+)</name>
        <dbReference type="ChEBI" id="CHEBI:29105"/>
        <label>2</label>
    </ligand>
</feature>
<dbReference type="STRING" id="5217.A0A4Q1BW77"/>